<dbReference type="Gene3D" id="2.60.120.200">
    <property type="match status" value="1"/>
</dbReference>
<dbReference type="AlphaFoldDB" id="A0AAV7MK33"/>
<dbReference type="PANTHER" id="PTHR11346">
    <property type="entry name" value="GALECTIN"/>
    <property type="match status" value="1"/>
</dbReference>
<comment type="function">
    <text evidence="1">Does not bind lactose, and may not bind carbohydrates.</text>
</comment>
<protein>
    <recommendedName>
        <fullName evidence="3">Galectin</fullName>
    </recommendedName>
</protein>
<organism evidence="5 6">
    <name type="scientific">Pleurodeles waltl</name>
    <name type="common">Iberian ribbed newt</name>
    <dbReference type="NCBI Taxonomy" id="8319"/>
    <lineage>
        <taxon>Eukaryota</taxon>
        <taxon>Metazoa</taxon>
        <taxon>Chordata</taxon>
        <taxon>Craniata</taxon>
        <taxon>Vertebrata</taxon>
        <taxon>Euteleostomi</taxon>
        <taxon>Amphibia</taxon>
        <taxon>Batrachia</taxon>
        <taxon>Caudata</taxon>
        <taxon>Salamandroidea</taxon>
        <taxon>Salamandridae</taxon>
        <taxon>Pleurodelinae</taxon>
        <taxon>Pleurodeles</taxon>
    </lineage>
</organism>
<dbReference type="SUPFAM" id="SSF49899">
    <property type="entry name" value="Concanavalin A-like lectins/glucanases"/>
    <property type="match status" value="1"/>
</dbReference>
<dbReference type="InterPro" id="IPR013320">
    <property type="entry name" value="ConA-like_dom_sf"/>
</dbReference>
<gene>
    <name evidence="5" type="ORF">NDU88_001108</name>
</gene>
<dbReference type="Pfam" id="PF00337">
    <property type="entry name" value="Gal-bind_lectin"/>
    <property type="match status" value="1"/>
</dbReference>
<evidence type="ECO:0000259" key="4">
    <source>
        <dbReference type="PROSITE" id="PS51304"/>
    </source>
</evidence>
<dbReference type="InterPro" id="IPR044156">
    <property type="entry name" value="Galectin-like"/>
</dbReference>
<dbReference type="SMART" id="SM00908">
    <property type="entry name" value="Gal-bind_lectin"/>
    <property type="match status" value="1"/>
</dbReference>
<evidence type="ECO:0000256" key="2">
    <source>
        <dbReference type="ARBA" id="ARBA00022734"/>
    </source>
</evidence>
<comment type="caution">
    <text evidence="5">The sequence shown here is derived from an EMBL/GenBank/DDBJ whole genome shotgun (WGS) entry which is preliminary data.</text>
</comment>
<name>A0AAV7MK33_PLEWA</name>
<evidence type="ECO:0000313" key="5">
    <source>
        <dbReference type="EMBL" id="KAJ1103687.1"/>
    </source>
</evidence>
<accession>A0AAV7MK33</accession>
<evidence type="ECO:0000256" key="1">
    <source>
        <dbReference type="ARBA" id="ARBA00003397"/>
    </source>
</evidence>
<dbReference type="GO" id="GO:0030246">
    <property type="term" value="F:carbohydrate binding"/>
    <property type="evidence" value="ECO:0007669"/>
    <property type="project" value="UniProtKB-UniRule"/>
</dbReference>
<evidence type="ECO:0000313" key="6">
    <source>
        <dbReference type="Proteomes" id="UP001066276"/>
    </source>
</evidence>
<dbReference type="FunFam" id="2.60.120.200:FF:000046">
    <property type="entry name" value="Galectin"/>
    <property type="match status" value="1"/>
</dbReference>
<proteinExistence type="predicted"/>
<dbReference type="InterPro" id="IPR001079">
    <property type="entry name" value="Galectin_CRD"/>
</dbReference>
<reference evidence="5" key="1">
    <citation type="journal article" date="2022" name="bioRxiv">
        <title>Sequencing and chromosome-scale assembly of the giantPleurodeles waltlgenome.</title>
        <authorList>
            <person name="Brown T."/>
            <person name="Elewa A."/>
            <person name="Iarovenko S."/>
            <person name="Subramanian E."/>
            <person name="Araus A.J."/>
            <person name="Petzold A."/>
            <person name="Susuki M."/>
            <person name="Suzuki K.-i.T."/>
            <person name="Hayashi T."/>
            <person name="Toyoda A."/>
            <person name="Oliveira C."/>
            <person name="Osipova E."/>
            <person name="Leigh N.D."/>
            <person name="Simon A."/>
            <person name="Yun M.H."/>
        </authorList>
    </citation>
    <scope>NUCLEOTIDE SEQUENCE</scope>
    <source>
        <strain evidence="5">20211129_DDA</strain>
        <tissue evidence="5">Liver</tissue>
    </source>
</reference>
<evidence type="ECO:0000256" key="3">
    <source>
        <dbReference type="RuleBase" id="RU102079"/>
    </source>
</evidence>
<dbReference type="EMBL" id="JANPWB010000013">
    <property type="protein sequence ID" value="KAJ1103687.1"/>
    <property type="molecule type" value="Genomic_DNA"/>
</dbReference>
<sequence>MTENAHSVKVEEYVGEIKGGMKPAMRLTVMGILSHKPSSLTVSLLCNPVDPKADIALQMTVNFQERSIIRNAKIAEEWGTEEKNIQYFPFTAGEHFKMEILCEHQQIRLLVDGHQLCHFAHRVRQIKTVTALKITGDVRLTKVA</sequence>
<dbReference type="PROSITE" id="PS51304">
    <property type="entry name" value="GALECTIN"/>
    <property type="match status" value="1"/>
</dbReference>
<dbReference type="Proteomes" id="UP001066276">
    <property type="component" value="Chromosome 9"/>
</dbReference>
<feature type="domain" description="Galectin" evidence="4">
    <location>
        <begin position="13"/>
        <end position="144"/>
    </location>
</feature>
<dbReference type="CDD" id="cd00070">
    <property type="entry name" value="GLECT"/>
    <property type="match status" value="1"/>
</dbReference>
<dbReference type="SMART" id="SM00276">
    <property type="entry name" value="GLECT"/>
    <property type="match status" value="1"/>
</dbReference>
<keyword evidence="2 3" id="KW-0430">Lectin</keyword>
<keyword evidence="6" id="KW-1185">Reference proteome</keyword>
<dbReference type="PANTHER" id="PTHR11346:SF86">
    <property type="entry name" value="GALECTIN"/>
    <property type="match status" value="1"/>
</dbReference>